<feature type="coiled-coil region" evidence="7">
    <location>
        <begin position="509"/>
        <end position="536"/>
    </location>
</feature>
<dbReference type="InterPro" id="IPR005117">
    <property type="entry name" value="NiRdtase/SiRdtase_haem-b_fer"/>
</dbReference>
<dbReference type="GO" id="GO:0020037">
    <property type="term" value="F:heme binding"/>
    <property type="evidence" value="ECO:0007669"/>
    <property type="project" value="InterPro"/>
</dbReference>
<evidence type="ECO:0000256" key="2">
    <source>
        <dbReference type="ARBA" id="ARBA00022617"/>
    </source>
</evidence>
<keyword evidence="2" id="KW-0349">Heme</keyword>
<evidence type="ECO:0000259" key="8">
    <source>
        <dbReference type="Pfam" id="PF01077"/>
    </source>
</evidence>
<dbReference type="GO" id="GO:0046872">
    <property type="term" value="F:metal ion binding"/>
    <property type="evidence" value="ECO:0007669"/>
    <property type="project" value="UniProtKB-KW"/>
</dbReference>
<dbReference type="Gene3D" id="3.30.413.10">
    <property type="entry name" value="Sulfite Reductase Hemoprotein, domain 1"/>
    <property type="match status" value="2"/>
</dbReference>
<dbReference type="Gene3D" id="3.90.480.10">
    <property type="entry name" value="Sulfite Reductase Hemoprotein,Domain 2"/>
    <property type="match status" value="1"/>
</dbReference>
<evidence type="ECO:0000256" key="7">
    <source>
        <dbReference type="SAM" id="Coils"/>
    </source>
</evidence>
<proteinExistence type="predicted"/>
<evidence type="ECO:0000256" key="5">
    <source>
        <dbReference type="ARBA" id="ARBA00023004"/>
    </source>
</evidence>
<evidence type="ECO:0000259" key="9">
    <source>
        <dbReference type="Pfam" id="PF03460"/>
    </source>
</evidence>
<dbReference type="RefSeq" id="WP_084120103.1">
    <property type="nucleotide sequence ID" value="NZ_BAABCH010000028.1"/>
</dbReference>
<dbReference type="SUPFAM" id="SSF56014">
    <property type="entry name" value="Nitrite and sulphite reductase 4Fe-4S domain-like"/>
    <property type="match status" value="2"/>
</dbReference>
<feature type="domain" description="Nitrite/Sulfite reductase ferredoxin-like" evidence="9">
    <location>
        <begin position="42"/>
        <end position="106"/>
    </location>
</feature>
<dbReference type="EMBL" id="FQWX01000002">
    <property type="protein sequence ID" value="SHG49894.1"/>
    <property type="molecule type" value="Genomic_DNA"/>
</dbReference>
<dbReference type="InterPro" id="IPR036136">
    <property type="entry name" value="Nit/Sulf_reduc_fer-like_dom_sf"/>
</dbReference>
<evidence type="ECO:0000256" key="6">
    <source>
        <dbReference type="ARBA" id="ARBA00023014"/>
    </source>
</evidence>
<evidence type="ECO:0000313" key="10">
    <source>
        <dbReference type="EMBL" id="SHG49894.1"/>
    </source>
</evidence>
<sequence length="556" mass="62423">MIRITDEMINDIEEFRKSAELCEKDELDVVEYRKRIVAMGVYKQRVKGTYMVRLRATGGVIELNQLQAVSEAAKKHGHGRIHFTTRQDIQFQALPIDNIYNVMKDVIKVDITTKGACGDTVRNVGCSPLSGVALDEVFDVTPYVKAVINHLIKDPTALQLPRKYKIAFSNTKEDTGKATMVDLGFVAKINNGVRGFEVYGAGGFGKSPIMALKLADFIEDKDILYYAQAMMEVFDKEGDRNNRHKARIRYILHRLGDDKFLELFNSQLQKVKSEVNLDFNMDEEDIKNDIEPLQTLQEVNQILKDNEKYKNILFAQKQLGYYSVYIHPEGGNLDSKDLDKLIGFLNNLGYEVSIRLTTTQGFVVRDLKFNDAKELINITSNISSIHNIDNSVACIGHTTCSLGICLSQNLLASIRETFKEADEKVKSTLPKVFISGCPNSCGQHQQGMIGLSGRAKNTADGLVPAYSVSFGGKLGAGIAKIGETYGDIPAKKIPGFVLELANLKVTSNFEDFEEFLENKRDEIKDLIEKYSNIESFIENPDLYYDFGCDEKFAVKK</sequence>
<name>A0A1M5KAH2_9FIRM</name>
<dbReference type="PANTHER" id="PTHR32439:SF9">
    <property type="entry name" value="BLR3264 PROTEIN"/>
    <property type="match status" value="1"/>
</dbReference>
<evidence type="ECO:0000313" key="11">
    <source>
        <dbReference type="Proteomes" id="UP000243255"/>
    </source>
</evidence>
<dbReference type="InterPro" id="IPR006067">
    <property type="entry name" value="NO2/SO3_Rdtase_4Fe4S_dom"/>
</dbReference>
<dbReference type="Proteomes" id="UP000243255">
    <property type="component" value="Unassembled WGS sequence"/>
</dbReference>
<dbReference type="OrthoDB" id="9803707at2"/>
<dbReference type="AlphaFoldDB" id="A0A1M5KAH2"/>
<keyword evidence="11" id="KW-1185">Reference proteome</keyword>
<dbReference type="GO" id="GO:0016491">
    <property type="term" value="F:oxidoreductase activity"/>
    <property type="evidence" value="ECO:0007669"/>
    <property type="project" value="UniProtKB-KW"/>
</dbReference>
<keyword evidence="4" id="KW-0560">Oxidoreductase</keyword>
<evidence type="ECO:0000256" key="1">
    <source>
        <dbReference type="ARBA" id="ARBA00022485"/>
    </source>
</evidence>
<accession>A0A1M5KAH2</accession>
<feature type="domain" description="Nitrite/sulphite reductase 4Fe-4S" evidence="8">
    <location>
        <begin position="117"/>
        <end position="270"/>
    </location>
</feature>
<dbReference type="SUPFAM" id="SSF55124">
    <property type="entry name" value="Nitrite/Sulfite reductase N-terminal domain-like"/>
    <property type="match status" value="2"/>
</dbReference>
<keyword evidence="1" id="KW-0004">4Fe-4S</keyword>
<keyword evidence="5" id="KW-0408">Iron</keyword>
<evidence type="ECO:0000256" key="4">
    <source>
        <dbReference type="ARBA" id="ARBA00023002"/>
    </source>
</evidence>
<dbReference type="InterPro" id="IPR045854">
    <property type="entry name" value="NO2/SO3_Rdtase_4Fe4S_sf"/>
</dbReference>
<dbReference type="Pfam" id="PF01077">
    <property type="entry name" value="NIR_SIR"/>
    <property type="match status" value="1"/>
</dbReference>
<dbReference type="InterPro" id="IPR051329">
    <property type="entry name" value="NIR_SIR_4Fe-4S"/>
</dbReference>
<gene>
    <name evidence="10" type="ORF">SAMN04488530_102193</name>
</gene>
<feature type="domain" description="Nitrite/Sulfite reductase ferredoxin-like" evidence="9">
    <location>
        <begin position="315"/>
        <end position="377"/>
    </location>
</feature>
<organism evidence="10 11">
    <name type="scientific">Asaccharospora irregularis DSM 2635</name>
    <dbReference type="NCBI Taxonomy" id="1121321"/>
    <lineage>
        <taxon>Bacteria</taxon>
        <taxon>Bacillati</taxon>
        <taxon>Bacillota</taxon>
        <taxon>Clostridia</taxon>
        <taxon>Peptostreptococcales</taxon>
        <taxon>Peptostreptococcaceae</taxon>
        <taxon>Asaccharospora</taxon>
    </lineage>
</organism>
<reference evidence="11" key="1">
    <citation type="submission" date="2016-11" db="EMBL/GenBank/DDBJ databases">
        <authorList>
            <person name="Varghese N."/>
            <person name="Submissions S."/>
        </authorList>
    </citation>
    <scope>NUCLEOTIDE SEQUENCE [LARGE SCALE GENOMIC DNA]</scope>
    <source>
        <strain evidence="11">DSM 2635</strain>
    </source>
</reference>
<keyword evidence="7" id="KW-0175">Coiled coil</keyword>
<keyword evidence="6" id="KW-0411">Iron-sulfur</keyword>
<dbReference type="GO" id="GO:0051539">
    <property type="term" value="F:4 iron, 4 sulfur cluster binding"/>
    <property type="evidence" value="ECO:0007669"/>
    <property type="project" value="UniProtKB-KW"/>
</dbReference>
<evidence type="ECO:0000256" key="3">
    <source>
        <dbReference type="ARBA" id="ARBA00022723"/>
    </source>
</evidence>
<keyword evidence="3" id="KW-0479">Metal-binding</keyword>
<dbReference type="Pfam" id="PF03460">
    <property type="entry name" value="NIR_SIR_ferr"/>
    <property type="match status" value="2"/>
</dbReference>
<protein>
    <submittedName>
        <fullName evidence="10">Sulfite reductase (Ferredoxin)</fullName>
    </submittedName>
</protein>
<dbReference type="STRING" id="1121321.SAMN04488530_102193"/>
<dbReference type="PANTHER" id="PTHR32439">
    <property type="entry name" value="FERREDOXIN--NITRITE REDUCTASE, CHLOROPLASTIC"/>
    <property type="match status" value="1"/>
</dbReference>